<dbReference type="GO" id="GO:0005829">
    <property type="term" value="C:cytosol"/>
    <property type="evidence" value="ECO:0007669"/>
    <property type="project" value="TreeGrafter"/>
</dbReference>
<keyword evidence="2 13" id="KW-0444">Lipid biosynthesis</keyword>
<reference evidence="20 22" key="1">
    <citation type="submission" date="2019-05" db="EMBL/GenBank/DDBJ databases">
        <title>Mumia sp. nov., isolated from the intestinal contents of plateau pika (Ochotona curzoniae) in the Qinghai-Tibet plateau of China.</title>
        <authorList>
            <person name="Tian Z."/>
        </authorList>
    </citation>
    <scope>NUCLEOTIDE SEQUENCE [LARGE SCALE GENOMIC DNA]</scope>
    <source>
        <strain evidence="22">527</strain>
        <strain evidence="20">Z527</strain>
    </source>
</reference>
<evidence type="ECO:0000256" key="12">
    <source>
        <dbReference type="ARBA" id="ARBA00080511"/>
    </source>
</evidence>
<dbReference type="HAMAP" id="MF_00394">
    <property type="entry name" value="NAD_Glyc3P_dehydrog"/>
    <property type="match status" value="1"/>
</dbReference>
<evidence type="ECO:0000256" key="14">
    <source>
        <dbReference type="PIRSR" id="PIRSR000114-1"/>
    </source>
</evidence>
<feature type="binding site" evidence="16">
    <location>
        <position position="140"/>
    </location>
    <ligand>
        <name>NAD(+)</name>
        <dbReference type="ChEBI" id="CHEBI:57540"/>
    </ligand>
</feature>
<dbReference type="UniPathway" id="UPA00940"/>
<comment type="function">
    <text evidence="13">Catalyzes the reduction of the glycolytic intermediate dihydroxyacetone phosphate (DHAP) to sn-glycerol 3-phosphate (G3P), the key precursor for phospholipid synthesis.</text>
</comment>
<evidence type="ECO:0000256" key="16">
    <source>
        <dbReference type="PIRSR" id="PIRSR000114-3"/>
    </source>
</evidence>
<keyword evidence="6 13" id="KW-0443">Lipid metabolism</keyword>
<dbReference type="NCBIfam" id="NF000942">
    <property type="entry name" value="PRK00094.1-4"/>
    <property type="match status" value="1"/>
</dbReference>
<feature type="binding site" evidence="13">
    <location>
        <position position="256"/>
    </location>
    <ligand>
        <name>sn-glycerol 3-phosphate</name>
        <dbReference type="ChEBI" id="CHEBI:57597"/>
    </ligand>
</feature>
<comment type="catalytic activity">
    <reaction evidence="9">
        <text>sn-glycerol 3-phosphate + NADP(+) = dihydroxyacetone phosphate + NADPH + H(+)</text>
        <dbReference type="Rhea" id="RHEA:11096"/>
        <dbReference type="ChEBI" id="CHEBI:15378"/>
        <dbReference type="ChEBI" id="CHEBI:57597"/>
        <dbReference type="ChEBI" id="CHEBI:57642"/>
        <dbReference type="ChEBI" id="CHEBI:57783"/>
        <dbReference type="ChEBI" id="CHEBI:58349"/>
        <dbReference type="EC" id="1.1.1.94"/>
    </reaction>
    <physiologicalReaction direction="right-to-left" evidence="9">
        <dbReference type="Rhea" id="RHEA:11098"/>
    </physiologicalReaction>
</comment>
<dbReference type="Proteomes" id="UP000306740">
    <property type="component" value="Unassembled WGS sequence"/>
</dbReference>
<comment type="caution">
    <text evidence="20">The sequence shown here is derived from an EMBL/GenBank/DDBJ whole genome shotgun (WGS) entry which is preliminary data.</text>
</comment>
<keyword evidence="8 13" id="KW-1208">Phospholipid metabolism</keyword>
<keyword evidence="13" id="KW-0963">Cytoplasm</keyword>
<keyword evidence="13" id="KW-0547">Nucleotide-binding</keyword>
<dbReference type="GO" id="GO:0047952">
    <property type="term" value="F:glycerol-3-phosphate dehydrogenase [NAD(P)+] activity"/>
    <property type="evidence" value="ECO:0007669"/>
    <property type="project" value="UniProtKB-UniRule"/>
</dbReference>
<evidence type="ECO:0000259" key="19">
    <source>
        <dbReference type="Pfam" id="PF07479"/>
    </source>
</evidence>
<evidence type="ECO:0000256" key="13">
    <source>
        <dbReference type="HAMAP-Rule" id="MF_00394"/>
    </source>
</evidence>
<dbReference type="GO" id="GO:0051287">
    <property type="term" value="F:NAD binding"/>
    <property type="evidence" value="ECO:0007669"/>
    <property type="project" value="InterPro"/>
</dbReference>
<evidence type="ECO:0000256" key="5">
    <source>
        <dbReference type="ARBA" id="ARBA00023027"/>
    </source>
</evidence>
<evidence type="ECO:0000256" key="8">
    <source>
        <dbReference type="ARBA" id="ARBA00023264"/>
    </source>
</evidence>
<feature type="binding site" evidence="13">
    <location>
        <position position="33"/>
    </location>
    <ligand>
        <name>NADPH</name>
        <dbReference type="ChEBI" id="CHEBI:57783"/>
    </ligand>
</feature>
<dbReference type="AlphaFoldDB" id="A0A5C4MAM3"/>
<dbReference type="InterPro" id="IPR013328">
    <property type="entry name" value="6PGD_dom2"/>
</dbReference>
<dbReference type="FunFam" id="3.40.50.720:FF:000019">
    <property type="entry name" value="Glycerol-3-phosphate dehydrogenase [NAD(P)+]"/>
    <property type="match status" value="1"/>
</dbReference>
<dbReference type="EC" id="1.1.1.94" evidence="10 13"/>
<dbReference type="NCBIfam" id="NF000940">
    <property type="entry name" value="PRK00094.1-2"/>
    <property type="match status" value="1"/>
</dbReference>
<dbReference type="FunFam" id="1.10.1040.10:FF:000001">
    <property type="entry name" value="Glycerol-3-phosphate dehydrogenase [NAD(P)+]"/>
    <property type="match status" value="1"/>
</dbReference>
<dbReference type="PANTHER" id="PTHR11728:SF1">
    <property type="entry name" value="GLYCEROL-3-PHOSPHATE DEHYDROGENASE [NAD(+)] 2, CHLOROPLASTIC"/>
    <property type="match status" value="1"/>
</dbReference>
<feature type="binding site" evidence="15">
    <location>
        <position position="106"/>
    </location>
    <ligand>
        <name>substrate</name>
    </ligand>
</feature>
<feature type="binding site" evidence="13">
    <location>
        <position position="49"/>
    </location>
    <ligand>
        <name>NADPH</name>
        <dbReference type="ChEBI" id="CHEBI:57783"/>
    </ligand>
</feature>
<comment type="pathway">
    <text evidence="13">Membrane lipid metabolism; glycerophospholipid metabolism.</text>
</comment>
<dbReference type="OrthoDB" id="9812273at2"/>
<keyword evidence="3 13" id="KW-0521">NADP</keyword>
<gene>
    <name evidence="13" type="primary">gpsA</name>
    <name evidence="21" type="ORF">FHE65_08920</name>
    <name evidence="20" type="ORF">FHE65_29935</name>
</gene>
<dbReference type="InterPro" id="IPR036291">
    <property type="entry name" value="NAD(P)-bd_dom_sf"/>
</dbReference>
<protein>
    <recommendedName>
        <fullName evidence="11 13">Glycerol-3-phosphate dehydrogenase [NAD(P)+]</fullName>
        <ecNumber evidence="10 13">1.1.1.94</ecNumber>
    </recommendedName>
    <alternativeName>
        <fullName evidence="13">NAD(P)(+)-dependent glycerol-3-phosphate dehydrogenase</fullName>
    </alternativeName>
    <alternativeName>
        <fullName evidence="12 13">NAD(P)H-dependent dihydroxyacetone-phosphate reductase</fullName>
    </alternativeName>
</protein>
<evidence type="ECO:0000313" key="20">
    <source>
        <dbReference type="EMBL" id="TNC32920.1"/>
    </source>
</evidence>
<evidence type="ECO:0000256" key="3">
    <source>
        <dbReference type="ARBA" id="ARBA00022857"/>
    </source>
</evidence>
<dbReference type="GO" id="GO:0008654">
    <property type="term" value="P:phospholipid biosynthetic process"/>
    <property type="evidence" value="ECO:0007669"/>
    <property type="project" value="UniProtKB-KW"/>
</dbReference>
<dbReference type="GO" id="GO:0005975">
    <property type="term" value="P:carbohydrate metabolic process"/>
    <property type="evidence" value="ECO:0007669"/>
    <property type="project" value="InterPro"/>
</dbReference>
<dbReference type="PRINTS" id="PR00077">
    <property type="entry name" value="GPDHDRGNASE"/>
</dbReference>
<dbReference type="PANTHER" id="PTHR11728">
    <property type="entry name" value="GLYCEROL-3-PHOSPHATE DEHYDROGENASE"/>
    <property type="match status" value="1"/>
</dbReference>
<feature type="binding site" evidence="13">
    <location>
        <position position="279"/>
    </location>
    <ligand>
        <name>NADPH</name>
        <dbReference type="ChEBI" id="CHEBI:57783"/>
    </ligand>
</feature>
<feature type="binding site" evidence="16">
    <location>
        <begin position="8"/>
        <end position="13"/>
    </location>
    <ligand>
        <name>NAD(+)</name>
        <dbReference type="ChEBI" id="CHEBI:57540"/>
    </ligand>
</feature>
<dbReference type="EMBL" id="VDFR01000042">
    <property type="protein sequence ID" value="TNC47772.1"/>
    <property type="molecule type" value="Genomic_DNA"/>
</dbReference>
<feature type="binding site" evidence="13">
    <location>
        <position position="106"/>
    </location>
    <ligand>
        <name>NADPH</name>
        <dbReference type="ChEBI" id="CHEBI:57783"/>
    </ligand>
</feature>
<feature type="binding site" evidence="16">
    <location>
        <position position="255"/>
    </location>
    <ligand>
        <name>NAD(+)</name>
        <dbReference type="ChEBI" id="CHEBI:57540"/>
    </ligand>
</feature>
<organism evidence="20 22">
    <name type="scientific">Mumia zhuanghuii</name>
    <dbReference type="NCBI Taxonomy" id="2585211"/>
    <lineage>
        <taxon>Bacteria</taxon>
        <taxon>Bacillati</taxon>
        <taxon>Actinomycetota</taxon>
        <taxon>Actinomycetes</taxon>
        <taxon>Propionibacteriales</taxon>
        <taxon>Nocardioidaceae</taxon>
        <taxon>Mumia</taxon>
    </lineage>
</organism>
<dbReference type="SUPFAM" id="SSF51735">
    <property type="entry name" value="NAD(P)-binding Rossmann-fold domains"/>
    <property type="match status" value="1"/>
</dbReference>
<keyword evidence="4 13" id="KW-0560">Oxidoreductase</keyword>
<dbReference type="PROSITE" id="PS00957">
    <property type="entry name" value="NAD_G3PDH"/>
    <property type="match status" value="1"/>
</dbReference>
<feature type="active site" description="Proton acceptor" evidence="13 14">
    <location>
        <position position="191"/>
    </location>
</feature>
<comment type="catalytic activity">
    <reaction evidence="13">
        <text>sn-glycerol 3-phosphate + NAD(+) = dihydroxyacetone phosphate + NADH + H(+)</text>
        <dbReference type="Rhea" id="RHEA:11092"/>
        <dbReference type="ChEBI" id="CHEBI:15378"/>
        <dbReference type="ChEBI" id="CHEBI:57540"/>
        <dbReference type="ChEBI" id="CHEBI:57597"/>
        <dbReference type="ChEBI" id="CHEBI:57642"/>
        <dbReference type="ChEBI" id="CHEBI:57945"/>
        <dbReference type="EC" id="1.1.1.94"/>
    </reaction>
</comment>
<dbReference type="InterPro" id="IPR008927">
    <property type="entry name" value="6-PGluconate_DH-like_C_sf"/>
</dbReference>
<feature type="binding site" evidence="13">
    <location>
        <position position="12"/>
    </location>
    <ligand>
        <name>NADPH</name>
        <dbReference type="ChEBI" id="CHEBI:57783"/>
    </ligand>
</feature>
<feature type="binding site" evidence="13">
    <location>
        <position position="255"/>
    </location>
    <ligand>
        <name>sn-glycerol 3-phosphate</name>
        <dbReference type="ChEBI" id="CHEBI:57597"/>
    </ligand>
</feature>
<feature type="binding site" evidence="13">
    <location>
        <position position="11"/>
    </location>
    <ligand>
        <name>NADPH</name>
        <dbReference type="ChEBI" id="CHEBI:57783"/>
    </ligand>
</feature>
<feature type="domain" description="Glycerol-3-phosphate dehydrogenase NAD-dependent N-terminal" evidence="18">
    <location>
        <begin position="4"/>
        <end position="160"/>
    </location>
</feature>
<feature type="binding site" evidence="13">
    <location>
        <position position="254"/>
    </location>
    <ligand>
        <name>sn-glycerol 3-phosphate</name>
        <dbReference type="ChEBI" id="CHEBI:57597"/>
    </ligand>
</feature>
<evidence type="ECO:0000259" key="18">
    <source>
        <dbReference type="Pfam" id="PF01210"/>
    </source>
</evidence>
<comment type="similarity">
    <text evidence="1 13 17">Belongs to the NAD-dependent glycerol-3-phosphate dehydrogenase family.</text>
</comment>
<sequence length="333" mass="34997">MPKTAVLGAGSWGTAFSLVLADAGNDVHMWGRRTEVCESINQARENPDYLPGILLPETIKASHDPEVVLSGAEIVVLAVPSQQLRANLQEWARHIPSDAVIVSLMKGVELGTHLRMSEVIAEVTGAGPERIAVVTGPNLAREIAQREPAAAVVACVDEAVATRLQGWCHSPTFRPYTNTDVVGCELAGTTKNVIALAVGVADGLGYGDNAKASVITRGLAETGRLGMAMGADPMTMMGLAGMGDLVATCSSPLSRNRTFGEKLGRGMSIDEIVASTRQVAEGVKSSDSVSELAEFHGVDMPIVEQVAALIRGETTPKELVAALVSRTPKPEVR</sequence>
<dbReference type="Pfam" id="PF07479">
    <property type="entry name" value="NAD_Gly3P_dh_C"/>
    <property type="match status" value="1"/>
</dbReference>
<evidence type="ECO:0000256" key="7">
    <source>
        <dbReference type="ARBA" id="ARBA00023209"/>
    </source>
</evidence>
<dbReference type="Gene3D" id="3.40.50.720">
    <property type="entry name" value="NAD(P)-binding Rossmann-like Domain"/>
    <property type="match status" value="1"/>
</dbReference>
<evidence type="ECO:0000256" key="17">
    <source>
        <dbReference type="RuleBase" id="RU000437"/>
    </source>
</evidence>
<keyword evidence="5 13" id="KW-0520">NAD</keyword>
<dbReference type="PIRSF" id="PIRSF000114">
    <property type="entry name" value="Glycerol-3-P_dh"/>
    <property type="match status" value="1"/>
</dbReference>
<proteinExistence type="inferred from homology"/>
<evidence type="ECO:0000256" key="11">
    <source>
        <dbReference type="ARBA" id="ARBA00069372"/>
    </source>
</evidence>
<evidence type="ECO:0000313" key="21">
    <source>
        <dbReference type="EMBL" id="TNC47772.1"/>
    </source>
</evidence>
<feature type="binding site" evidence="13">
    <location>
        <position position="32"/>
    </location>
    <ligand>
        <name>NADPH</name>
        <dbReference type="ChEBI" id="CHEBI:57783"/>
    </ligand>
</feature>
<feature type="binding site" evidence="13">
    <location>
        <position position="136"/>
    </location>
    <ligand>
        <name>sn-glycerol 3-phosphate</name>
        <dbReference type="ChEBI" id="CHEBI:57597"/>
    </ligand>
</feature>
<evidence type="ECO:0000256" key="4">
    <source>
        <dbReference type="ARBA" id="ARBA00023002"/>
    </source>
</evidence>
<feature type="binding site" evidence="13">
    <location>
        <position position="244"/>
    </location>
    <ligand>
        <name>sn-glycerol 3-phosphate</name>
        <dbReference type="ChEBI" id="CHEBI:57597"/>
    </ligand>
</feature>
<feature type="binding site" evidence="13">
    <location>
        <position position="281"/>
    </location>
    <ligand>
        <name>NADPH</name>
        <dbReference type="ChEBI" id="CHEBI:57783"/>
    </ligand>
</feature>
<dbReference type="Gene3D" id="1.10.1040.10">
    <property type="entry name" value="N-(1-d-carboxylethyl)-l-norvaline Dehydrogenase, domain 2"/>
    <property type="match status" value="1"/>
</dbReference>
<evidence type="ECO:0000256" key="10">
    <source>
        <dbReference type="ARBA" id="ARBA00066687"/>
    </source>
</evidence>
<evidence type="ECO:0000256" key="15">
    <source>
        <dbReference type="PIRSR" id="PIRSR000114-2"/>
    </source>
</evidence>
<dbReference type="RefSeq" id="WP_139087910.1">
    <property type="nucleotide sequence ID" value="NZ_VDFR01000042.1"/>
</dbReference>
<keyword evidence="7 13" id="KW-0594">Phospholipid biosynthesis</keyword>
<accession>A0A5C4MAM3</accession>
<evidence type="ECO:0000313" key="22">
    <source>
        <dbReference type="Proteomes" id="UP000306740"/>
    </source>
</evidence>
<feature type="binding site" evidence="13">
    <location>
        <position position="140"/>
    </location>
    <ligand>
        <name>NADPH</name>
        <dbReference type="ChEBI" id="CHEBI:57783"/>
    </ligand>
</feature>
<feature type="domain" description="Glycerol-3-phosphate dehydrogenase NAD-dependent C-terminal" evidence="19">
    <location>
        <begin position="180"/>
        <end position="320"/>
    </location>
</feature>
<evidence type="ECO:0000256" key="6">
    <source>
        <dbReference type="ARBA" id="ARBA00023098"/>
    </source>
</evidence>
<comment type="subcellular location">
    <subcellularLocation>
        <location evidence="13">Cytoplasm</location>
    </subcellularLocation>
</comment>
<dbReference type="EMBL" id="VDFR01000184">
    <property type="protein sequence ID" value="TNC32920.1"/>
    <property type="molecule type" value="Genomic_DNA"/>
</dbReference>
<dbReference type="GO" id="GO:0006650">
    <property type="term" value="P:glycerophospholipid metabolic process"/>
    <property type="evidence" value="ECO:0007669"/>
    <property type="project" value="UniProtKB-UniRule"/>
</dbReference>
<name>A0A5C4MAM3_9ACTN</name>
<feature type="binding site" evidence="13">
    <location>
        <position position="191"/>
    </location>
    <ligand>
        <name>sn-glycerol 3-phosphate</name>
        <dbReference type="ChEBI" id="CHEBI:57597"/>
    </ligand>
</feature>
<dbReference type="InterPro" id="IPR011128">
    <property type="entry name" value="G3P_DH_NAD-dep_N"/>
</dbReference>
<evidence type="ECO:0000256" key="9">
    <source>
        <dbReference type="ARBA" id="ARBA00052716"/>
    </source>
</evidence>
<dbReference type="InterPro" id="IPR006109">
    <property type="entry name" value="G3P_DH_NAD-dep_C"/>
</dbReference>
<evidence type="ECO:0000256" key="1">
    <source>
        <dbReference type="ARBA" id="ARBA00011009"/>
    </source>
</evidence>
<dbReference type="GO" id="GO:0046168">
    <property type="term" value="P:glycerol-3-phosphate catabolic process"/>
    <property type="evidence" value="ECO:0007669"/>
    <property type="project" value="InterPro"/>
</dbReference>
<dbReference type="GO" id="GO:0046167">
    <property type="term" value="P:glycerol-3-phosphate biosynthetic process"/>
    <property type="evidence" value="ECO:0007669"/>
    <property type="project" value="UniProtKB-UniRule"/>
</dbReference>
<feature type="binding site" evidence="13">
    <location>
        <position position="255"/>
    </location>
    <ligand>
        <name>NADPH</name>
        <dbReference type="ChEBI" id="CHEBI:57783"/>
    </ligand>
</feature>
<dbReference type="Pfam" id="PF01210">
    <property type="entry name" value="NAD_Gly3P_dh_N"/>
    <property type="match status" value="1"/>
</dbReference>
<dbReference type="SUPFAM" id="SSF48179">
    <property type="entry name" value="6-phosphogluconate dehydrogenase C-terminal domain-like"/>
    <property type="match status" value="1"/>
</dbReference>
<feature type="binding site" evidence="13">
    <location>
        <position position="106"/>
    </location>
    <ligand>
        <name>sn-glycerol 3-phosphate</name>
        <dbReference type="ChEBI" id="CHEBI:57597"/>
    </ligand>
</feature>
<comment type="caution">
    <text evidence="13">Lacks conserved residue(s) required for the propagation of feature annotation.</text>
</comment>
<feature type="binding site" evidence="15">
    <location>
        <begin position="255"/>
        <end position="256"/>
    </location>
    <ligand>
        <name>substrate</name>
    </ligand>
</feature>
<evidence type="ECO:0000256" key="2">
    <source>
        <dbReference type="ARBA" id="ARBA00022516"/>
    </source>
</evidence>
<dbReference type="InterPro" id="IPR006168">
    <property type="entry name" value="G3P_DH_NAD-dep"/>
</dbReference>